<sequence>MKLLLLIAALTISINALPSFYGSISDQKNVRNFQQFIIHFISPTNFLAHYAEWSIITHTGHDLLGDEFDELFDKLSLYPDAKIREVVSILNSLLTEVLQLEANYEDDYHTPVSQAIDKLNALL</sequence>
<dbReference type="AlphaFoldDB" id="A0A813U9W3"/>
<accession>A0A813U9W3</accession>
<dbReference type="EMBL" id="CAJNOC010000953">
    <property type="protein sequence ID" value="CAF0820785.1"/>
    <property type="molecule type" value="Genomic_DNA"/>
</dbReference>
<feature type="signal peptide" evidence="1">
    <location>
        <begin position="1"/>
        <end position="16"/>
    </location>
</feature>
<feature type="chain" id="PRO_5032556717" evidence="1">
    <location>
        <begin position="17"/>
        <end position="123"/>
    </location>
</feature>
<dbReference type="OrthoDB" id="10427480at2759"/>
<evidence type="ECO:0000256" key="1">
    <source>
        <dbReference type="SAM" id="SignalP"/>
    </source>
</evidence>
<keyword evidence="3" id="KW-1185">Reference proteome</keyword>
<reference evidence="2" key="1">
    <citation type="submission" date="2021-02" db="EMBL/GenBank/DDBJ databases">
        <authorList>
            <person name="Nowell W R."/>
        </authorList>
    </citation>
    <scope>NUCLEOTIDE SEQUENCE</scope>
    <source>
        <strain evidence="2">Ploen Becks lab</strain>
    </source>
</reference>
<keyword evidence="1" id="KW-0732">Signal</keyword>
<dbReference type="Proteomes" id="UP000663879">
    <property type="component" value="Unassembled WGS sequence"/>
</dbReference>
<gene>
    <name evidence="2" type="ORF">OXX778_LOCUS7455</name>
</gene>
<name>A0A813U9W3_9BILA</name>
<organism evidence="2 3">
    <name type="scientific">Brachionus calyciflorus</name>
    <dbReference type="NCBI Taxonomy" id="104777"/>
    <lineage>
        <taxon>Eukaryota</taxon>
        <taxon>Metazoa</taxon>
        <taxon>Spiralia</taxon>
        <taxon>Gnathifera</taxon>
        <taxon>Rotifera</taxon>
        <taxon>Eurotatoria</taxon>
        <taxon>Monogononta</taxon>
        <taxon>Pseudotrocha</taxon>
        <taxon>Ploima</taxon>
        <taxon>Brachionidae</taxon>
        <taxon>Brachionus</taxon>
    </lineage>
</organism>
<protein>
    <submittedName>
        <fullName evidence="2">Uncharacterized protein</fullName>
    </submittedName>
</protein>
<evidence type="ECO:0000313" key="3">
    <source>
        <dbReference type="Proteomes" id="UP000663879"/>
    </source>
</evidence>
<proteinExistence type="predicted"/>
<evidence type="ECO:0000313" key="2">
    <source>
        <dbReference type="EMBL" id="CAF0820785.1"/>
    </source>
</evidence>
<comment type="caution">
    <text evidence="2">The sequence shown here is derived from an EMBL/GenBank/DDBJ whole genome shotgun (WGS) entry which is preliminary data.</text>
</comment>